<reference evidence="3" key="1">
    <citation type="submission" date="2022-11" db="UniProtKB">
        <authorList>
            <consortium name="WormBaseParasite"/>
        </authorList>
    </citation>
    <scope>IDENTIFICATION</scope>
</reference>
<proteinExistence type="predicted"/>
<name>A0A915DH39_9BILA</name>
<dbReference type="Proteomes" id="UP000887574">
    <property type="component" value="Unplaced"/>
</dbReference>
<evidence type="ECO:0000256" key="1">
    <source>
        <dbReference type="SAM" id="Phobius"/>
    </source>
</evidence>
<keyword evidence="1" id="KW-0472">Membrane</keyword>
<feature type="transmembrane region" description="Helical" evidence="1">
    <location>
        <begin position="27"/>
        <end position="48"/>
    </location>
</feature>
<dbReference type="AlphaFoldDB" id="A0A915DH39"/>
<evidence type="ECO:0000313" key="2">
    <source>
        <dbReference type="Proteomes" id="UP000887574"/>
    </source>
</evidence>
<keyword evidence="2" id="KW-1185">Reference proteome</keyword>
<organism evidence="2 3">
    <name type="scientific">Ditylenchus dipsaci</name>
    <dbReference type="NCBI Taxonomy" id="166011"/>
    <lineage>
        <taxon>Eukaryota</taxon>
        <taxon>Metazoa</taxon>
        <taxon>Ecdysozoa</taxon>
        <taxon>Nematoda</taxon>
        <taxon>Chromadorea</taxon>
        <taxon>Rhabditida</taxon>
        <taxon>Tylenchina</taxon>
        <taxon>Tylenchomorpha</taxon>
        <taxon>Sphaerularioidea</taxon>
        <taxon>Anguinidae</taxon>
        <taxon>Anguininae</taxon>
        <taxon>Ditylenchus</taxon>
    </lineage>
</organism>
<sequence>MNGHTTTPPNFNPNDPKYRTCCCHCKSFTLGFSIVEIFIICFLLVAVVPDFNTKICSIGPSGSENSSITSNNPNGGVKPPDALTISLLMRNPMLYLQNRDHRLYLDYQLSLRVDSHLFQIQSCL</sequence>
<accession>A0A915DH39</accession>
<keyword evidence="1" id="KW-0812">Transmembrane</keyword>
<protein>
    <submittedName>
        <fullName evidence="3">Uncharacterized protein</fullName>
    </submittedName>
</protein>
<dbReference type="WBParaSite" id="jg19181">
    <property type="protein sequence ID" value="jg19181"/>
    <property type="gene ID" value="jg19181"/>
</dbReference>
<evidence type="ECO:0000313" key="3">
    <source>
        <dbReference type="WBParaSite" id="jg19181"/>
    </source>
</evidence>
<keyword evidence="1" id="KW-1133">Transmembrane helix</keyword>